<protein>
    <submittedName>
        <fullName evidence="1">Uncharacterized protein</fullName>
    </submittedName>
</protein>
<name>A0A8S5NAP1_9VIRU</name>
<accession>A0A8S5NAP1</accession>
<reference evidence="1" key="1">
    <citation type="journal article" date="2021" name="Proc. Natl. Acad. Sci. U.S.A.">
        <title>A Catalog of Tens of Thousands of Viruses from Human Metagenomes Reveals Hidden Associations with Chronic Diseases.</title>
        <authorList>
            <person name="Tisza M.J."/>
            <person name="Buck C.B."/>
        </authorList>
    </citation>
    <scope>NUCLEOTIDE SEQUENCE</scope>
    <source>
        <strain evidence="1">Ctv3H3</strain>
    </source>
</reference>
<evidence type="ECO:0000313" key="1">
    <source>
        <dbReference type="EMBL" id="DAD91721.1"/>
    </source>
</evidence>
<sequence>MCNVTILQAITPLFKYGLEETPKIPTAKK</sequence>
<proteinExistence type="predicted"/>
<dbReference type="EMBL" id="BK015120">
    <property type="protein sequence ID" value="DAD91721.1"/>
    <property type="molecule type" value="Genomic_DNA"/>
</dbReference>
<organism evidence="1">
    <name type="scientific">Phage sp. ctv3H3</name>
    <dbReference type="NCBI Taxonomy" id="2826753"/>
    <lineage>
        <taxon>Viruses</taxon>
    </lineage>
</organism>